<organism evidence="1 2">
    <name type="scientific">Auriscalpium vulgare</name>
    <dbReference type="NCBI Taxonomy" id="40419"/>
    <lineage>
        <taxon>Eukaryota</taxon>
        <taxon>Fungi</taxon>
        <taxon>Dikarya</taxon>
        <taxon>Basidiomycota</taxon>
        <taxon>Agaricomycotina</taxon>
        <taxon>Agaricomycetes</taxon>
        <taxon>Russulales</taxon>
        <taxon>Auriscalpiaceae</taxon>
        <taxon>Auriscalpium</taxon>
    </lineage>
</organism>
<dbReference type="EMBL" id="MU275876">
    <property type="protein sequence ID" value="KAI0049230.1"/>
    <property type="molecule type" value="Genomic_DNA"/>
</dbReference>
<proteinExistence type="predicted"/>
<evidence type="ECO:0000313" key="1">
    <source>
        <dbReference type="EMBL" id="KAI0049230.1"/>
    </source>
</evidence>
<protein>
    <submittedName>
        <fullName evidence="1">Uncharacterized protein</fullName>
    </submittedName>
</protein>
<comment type="caution">
    <text evidence="1">The sequence shown here is derived from an EMBL/GenBank/DDBJ whole genome shotgun (WGS) entry which is preliminary data.</text>
</comment>
<gene>
    <name evidence="1" type="ORF">FA95DRAFT_1604612</name>
</gene>
<name>A0ACB8S034_9AGAM</name>
<sequence length="305" mass="32811">MAPARPSTVKATLQPTEIPLIISLTASLLLLVLLSLGAFFLSRIYSHRSQANTESTAPPELPLPSSPSQSTKRWGVAAFSRSSIPSLHRCSALLKAMSLSSVELRATRAQNTAEQLDMDFACRGLTQSGSIEALQDVGPKPSPSLAESLSLRYLAVMEKAARRKEADALATMPEEHTTLWSASRSEDSDTASTHSVPTIMVSLPSRDHIVRDRPTSSALDGSFLTPRYSPPPAYSALPLASDAVVNAGTQARRARPRSNAMVSAFRPPTFLVHTLRPRPQLGLFAPPTTVTPGTPGRRLDLENLL</sequence>
<reference evidence="1" key="1">
    <citation type="submission" date="2021-02" db="EMBL/GenBank/DDBJ databases">
        <authorList>
            <consortium name="DOE Joint Genome Institute"/>
            <person name="Ahrendt S."/>
            <person name="Looney B.P."/>
            <person name="Miyauchi S."/>
            <person name="Morin E."/>
            <person name="Drula E."/>
            <person name="Courty P.E."/>
            <person name="Chicoki N."/>
            <person name="Fauchery L."/>
            <person name="Kohler A."/>
            <person name="Kuo A."/>
            <person name="Labutti K."/>
            <person name="Pangilinan J."/>
            <person name="Lipzen A."/>
            <person name="Riley R."/>
            <person name="Andreopoulos W."/>
            <person name="He G."/>
            <person name="Johnson J."/>
            <person name="Barry K.W."/>
            <person name="Grigoriev I.V."/>
            <person name="Nagy L."/>
            <person name="Hibbett D."/>
            <person name="Henrissat B."/>
            <person name="Matheny P.B."/>
            <person name="Labbe J."/>
            <person name="Martin F."/>
        </authorList>
    </citation>
    <scope>NUCLEOTIDE SEQUENCE</scope>
    <source>
        <strain evidence="1">FP105234-sp</strain>
    </source>
</reference>
<reference evidence="1" key="2">
    <citation type="journal article" date="2022" name="New Phytol.">
        <title>Evolutionary transition to the ectomycorrhizal habit in the genomes of a hyperdiverse lineage of mushroom-forming fungi.</title>
        <authorList>
            <person name="Looney B."/>
            <person name="Miyauchi S."/>
            <person name="Morin E."/>
            <person name="Drula E."/>
            <person name="Courty P.E."/>
            <person name="Kohler A."/>
            <person name="Kuo A."/>
            <person name="LaButti K."/>
            <person name="Pangilinan J."/>
            <person name="Lipzen A."/>
            <person name="Riley R."/>
            <person name="Andreopoulos W."/>
            <person name="He G."/>
            <person name="Johnson J."/>
            <person name="Nolan M."/>
            <person name="Tritt A."/>
            <person name="Barry K.W."/>
            <person name="Grigoriev I.V."/>
            <person name="Nagy L.G."/>
            <person name="Hibbett D."/>
            <person name="Henrissat B."/>
            <person name="Matheny P.B."/>
            <person name="Labbe J."/>
            <person name="Martin F.M."/>
        </authorList>
    </citation>
    <scope>NUCLEOTIDE SEQUENCE</scope>
    <source>
        <strain evidence="1">FP105234-sp</strain>
    </source>
</reference>
<evidence type="ECO:0000313" key="2">
    <source>
        <dbReference type="Proteomes" id="UP000814033"/>
    </source>
</evidence>
<dbReference type="Proteomes" id="UP000814033">
    <property type="component" value="Unassembled WGS sequence"/>
</dbReference>
<keyword evidence="2" id="KW-1185">Reference proteome</keyword>
<accession>A0ACB8S034</accession>